<proteinExistence type="predicted"/>
<name>A0ABR8TZD7_9CELL</name>
<feature type="domain" description="AMP-dependent synthetase/ligase" evidence="2">
    <location>
        <begin position="47"/>
        <end position="435"/>
    </location>
</feature>
<feature type="region of interest" description="Disordered" evidence="1">
    <location>
        <begin position="390"/>
        <end position="412"/>
    </location>
</feature>
<dbReference type="Gene3D" id="3.30.300.30">
    <property type="match status" value="1"/>
</dbReference>
<dbReference type="Pfam" id="PF00501">
    <property type="entry name" value="AMP-binding"/>
    <property type="match status" value="1"/>
</dbReference>
<comment type="caution">
    <text evidence="3">The sequence shown here is derived from an EMBL/GenBank/DDBJ whole genome shotgun (WGS) entry which is preliminary data.</text>
</comment>
<dbReference type="InterPro" id="IPR045851">
    <property type="entry name" value="AMP-bd_C_sf"/>
</dbReference>
<gene>
    <name evidence="3" type="ORF">H9641_10530</name>
</gene>
<evidence type="ECO:0000313" key="4">
    <source>
        <dbReference type="Proteomes" id="UP000655570"/>
    </source>
</evidence>
<sequence length="668" mass="68869">MNGPTTEHLIETIGAHARGSLGDAVALRWWSRPILRVRADRVPHDHVREELTYRELMRRVEATADALHREGLRAGDRVLFSVRPRPEGIVLALAVVRLGGVIVFVDPGSTPELFGARVTAADPRWAMTEALLYAVSRGPLRHVARSRGLLLPDYASLPLRHVRSGRWLPGVPGRSLSARSLATGRHGGGHRRFVAGAPPVTDLPLDAEALVVFTSGTTSDPKAVVHSVGSLGSGCALLAGAFALEPGGVVHTDQMLLGIPALLAGGTWSIPPGPPGQDVVTFARHVAGEAGTYLVPADLTLLLDAVESGRAPARGPQVALVGGAPVTRPLLDRARRLLPGTRWIGVYGTTEILPIAVVEADDKLAHAGDGDLVGHPLPGIEAVVDTSAVEPDEGLGQGTTTGTGSTAAPDAPATAPHPLVGELVLRGPSLMKGYLSHLDGGQPPVTEHRTGDLAYLDEEGRIVLVGRTRDMIIRGTVNIYPGLFEPRLAALPGVGEASLVGVLQDDGDEKVVLVVTSRHASGPGTGDHPGTADRPGGGQGDGVEHHGDSDSDDAAGRDARGGHGSRTPPAAPASAAPATGAALAPAVSAAVGQGRAPVLTSDHPLVRSVRSALPDVLDHGALPDLVLHADHLPLAGRSRKPDRAALSRAAAHHLAGAEPRASAGTGTT</sequence>
<organism evidence="3 4">
    <name type="scientific">Oerskovia merdavium</name>
    <dbReference type="NCBI Taxonomy" id="2762227"/>
    <lineage>
        <taxon>Bacteria</taxon>
        <taxon>Bacillati</taxon>
        <taxon>Actinomycetota</taxon>
        <taxon>Actinomycetes</taxon>
        <taxon>Micrococcales</taxon>
        <taxon>Cellulomonadaceae</taxon>
        <taxon>Oerskovia</taxon>
    </lineage>
</organism>
<dbReference type="InterPro" id="IPR020845">
    <property type="entry name" value="AMP-binding_CS"/>
</dbReference>
<feature type="compositionally biased region" description="Low complexity" evidence="1">
    <location>
        <begin position="402"/>
        <end position="412"/>
    </location>
</feature>
<dbReference type="Gene3D" id="3.40.50.12780">
    <property type="entry name" value="N-terminal domain of ligase-like"/>
    <property type="match status" value="1"/>
</dbReference>
<dbReference type="CDD" id="cd04433">
    <property type="entry name" value="AFD_class_I"/>
    <property type="match status" value="1"/>
</dbReference>
<evidence type="ECO:0000313" key="3">
    <source>
        <dbReference type="EMBL" id="MBD7981144.1"/>
    </source>
</evidence>
<dbReference type="GO" id="GO:0016874">
    <property type="term" value="F:ligase activity"/>
    <property type="evidence" value="ECO:0007669"/>
    <property type="project" value="UniProtKB-KW"/>
</dbReference>
<feature type="region of interest" description="Disordered" evidence="1">
    <location>
        <begin position="518"/>
        <end position="578"/>
    </location>
</feature>
<accession>A0ABR8TZD7</accession>
<dbReference type="InterPro" id="IPR050237">
    <property type="entry name" value="ATP-dep_AMP-bd_enzyme"/>
</dbReference>
<dbReference type="RefSeq" id="WP_191803486.1">
    <property type="nucleotide sequence ID" value="NZ_JACSQF010000009.1"/>
</dbReference>
<dbReference type="SUPFAM" id="SSF56801">
    <property type="entry name" value="Acetyl-CoA synthetase-like"/>
    <property type="match status" value="1"/>
</dbReference>
<feature type="compositionally biased region" description="Basic and acidic residues" evidence="1">
    <location>
        <begin position="542"/>
        <end position="561"/>
    </location>
</feature>
<keyword evidence="4" id="KW-1185">Reference proteome</keyword>
<dbReference type="InterPro" id="IPR000873">
    <property type="entry name" value="AMP-dep_synth/lig_dom"/>
</dbReference>
<reference evidence="3 4" key="1">
    <citation type="submission" date="2020-08" db="EMBL/GenBank/DDBJ databases">
        <title>A Genomic Blueprint of the Chicken Gut Microbiome.</title>
        <authorList>
            <person name="Gilroy R."/>
            <person name="Ravi A."/>
            <person name="Getino M."/>
            <person name="Pursley I."/>
            <person name="Horton D.L."/>
            <person name="Alikhan N.-F."/>
            <person name="Baker D."/>
            <person name="Gharbi K."/>
            <person name="Hall N."/>
            <person name="Watson M."/>
            <person name="Adriaenssens E.M."/>
            <person name="Foster-Nyarko E."/>
            <person name="Jarju S."/>
            <person name="Secka A."/>
            <person name="Antonio M."/>
            <person name="Oren A."/>
            <person name="Chaudhuri R."/>
            <person name="La Ragione R.M."/>
            <person name="Hildebrand F."/>
            <person name="Pallen M.J."/>
        </authorList>
    </citation>
    <scope>NUCLEOTIDE SEQUENCE [LARGE SCALE GENOMIC DNA]</scope>
    <source>
        <strain evidence="3 4">Sa2CUA9</strain>
    </source>
</reference>
<dbReference type="PROSITE" id="PS00455">
    <property type="entry name" value="AMP_BINDING"/>
    <property type="match status" value="1"/>
</dbReference>
<keyword evidence="3" id="KW-0436">Ligase</keyword>
<feature type="compositionally biased region" description="Low complexity" evidence="1">
    <location>
        <begin position="565"/>
        <end position="578"/>
    </location>
</feature>
<dbReference type="PANTHER" id="PTHR43767">
    <property type="entry name" value="LONG-CHAIN-FATTY-ACID--COA LIGASE"/>
    <property type="match status" value="1"/>
</dbReference>
<dbReference type="Proteomes" id="UP000655570">
    <property type="component" value="Unassembled WGS sequence"/>
</dbReference>
<dbReference type="PANTHER" id="PTHR43767:SF1">
    <property type="entry name" value="NONRIBOSOMAL PEPTIDE SYNTHASE PES1 (EUROFUNG)-RELATED"/>
    <property type="match status" value="1"/>
</dbReference>
<evidence type="ECO:0000256" key="1">
    <source>
        <dbReference type="SAM" id="MobiDB-lite"/>
    </source>
</evidence>
<dbReference type="InterPro" id="IPR042099">
    <property type="entry name" value="ANL_N_sf"/>
</dbReference>
<protein>
    <submittedName>
        <fullName evidence="3">Acyl--CoA ligase</fullName>
    </submittedName>
</protein>
<dbReference type="EMBL" id="JACSQF010000009">
    <property type="protein sequence ID" value="MBD7981144.1"/>
    <property type="molecule type" value="Genomic_DNA"/>
</dbReference>
<evidence type="ECO:0000259" key="2">
    <source>
        <dbReference type="Pfam" id="PF00501"/>
    </source>
</evidence>